<comment type="caution">
    <text evidence="2">The sequence shown here is derived from an EMBL/GenBank/DDBJ whole genome shotgun (WGS) entry which is preliminary data.</text>
</comment>
<gene>
    <name evidence="2" type="ORF">KI387_023305</name>
</gene>
<name>A0AA38G4N1_TAXCH</name>
<dbReference type="Proteomes" id="UP000824469">
    <property type="component" value="Unassembled WGS sequence"/>
</dbReference>
<feature type="compositionally biased region" description="Polar residues" evidence="1">
    <location>
        <begin position="17"/>
        <end position="27"/>
    </location>
</feature>
<dbReference type="AlphaFoldDB" id="A0AA38G4N1"/>
<evidence type="ECO:0000313" key="2">
    <source>
        <dbReference type="EMBL" id="KAH9314678.1"/>
    </source>
</evidence>
<feature type="non-terminal residue" evidence="2">
    <location>
        <position position="77"/>
    </location>
</feature>
<keyword evidence="3" id="KW-1185">Reference proteome</keyword>
<feature type="non-terminal residue" evidence="2">
    <location>
        <position position="1"/>
    </location>
</feature>
<accession>A0AA38G4N1</accession>
<organism evidence="2 3">
    <name type="scientific">Taxus chinensis</name>
    <name type="common">Chinese yew</name>
    <name type="synonym">Taxus wallichiana var. chinensis</name>
    <dbReference type="NCBI Taxonomy" id="29808"/>
    <lineage>
        <taxon>Eukaryota</taxon>
        <taxon>Viridiplantae</taxon>
        <taxon>Streptophyta</taxon>
        <taxon>Embryophyta</taxon>
        <taxon>Tracheophyta</taxon>
        <taxon>Spermatophyta</taxon>
        <taxon>Pinopsida</taxon>
        <taxon>Pinidae</taxon>
        <taxon>Conifers II</taxon>
        <taxon>Cupressales</taxon>
        <taxon>Taxaceae</taxon>
        <taxon>Taxus</taxon>
    </lineage>
</organism>
<protein>
    <submittedName>
        <fullName evidence="2">Uncharacterized protein</fullName>
    </submittedName>
</protein>
<proteinExistence type="predicted"/>
<sequence>NFELPTHELYIEKSVKFQETSSTSTYPPNEGTFPFSDHDSYYSNDLTNPKPSVPNPPTPPSTDSDSTDEEDYVPSHL</sequence>
<dbReference type="EMBL" id="JAHRHJ020000005">
    <property type="protein sequence ID" value="KAH9314678.1"/>
    <property type="molecule type" value="Genomic_DNA"/>
</dbReference>
<reference evidence="2 3" key="1">
    <citation type="journal article" date="2021" name="Nat. Plants">
        <title>The Taxus genome provides insights into paclitaxel biosynthesis.</title>
        <authorList>
            <person name="Xiong X."/>
            <person name="Gou J."/>
            <person name="Liao Q."/>
            <person name="Li Y."/>
            <person name="Zhou Q."/>
            <person name="Bi G."/>
            <person name="Li C."/>
            <person name="Du R."/>
            <person name="Wang X."/>
            <person name="Sun T."/>
            <person name="Guo L."/>
            <person name="Liang H."/>
            <person name="Lu P."/>
            <person name="Wu Y."/>
            <person name="Zhang Z."/>
            <person name="Ro D.K."/>
            <person name="Shang Y."/>
            <person name="Huang S."/>
            <person name="Yan J."/>
        </authorList>
    </citation>
    <scope>NUCLEOTIDE SEQUENCE [LARGE SCALE GENOMIC DNA]</scope>
    <source>
        <strain evidence="2">Ta-2019</strain>
    </source>
</reference>
<feature type="compositionally biased region" description="Acidic residues" evidence="1">
    <location>
        <begin position="65"/>
        <end position="77"/>
    </location>
</feature>
<feature type="region of interest" description="Disordered" evidence="1">
    <location>
        <begin position="16"/>
        <end position="77"/>
    </location>
</feature>
<evidence type="ECO:0000313" key="3">
    <source>
        <dbReference type="Proteomes" id="UP000824469"/>
    </source>
</evidence>
<evidence type="ECO:0000256" key="1">
    <source>
        <dbReference type="SAM" id="MobiDB-lite"/>
    </source>
</evidence>
<feature type="compositionally biased region" description="Pro residues" evidence="1">
    <location>
        <begin position="51"/>
        <end position="60"/>
    </location>
</feature>